<keyword evidence="4 5" id="KW-0440">LIM domain</keyword>
<feature type="compositionally biased region" description="Basic and acidic residues" evidence="6">
    <location>
        <begin position="411"/>
        <end position="420"/>
    </location>
</feature>
<evidence type="ECO:0000256" key="2">
    <source>
        <dbReference type="ARBA" id="ARBA00022737"/>
    </source>
</evidence>
<evidence type="ECO:0000256" key="1">
    <source>
        <dbReference type="ARBA" id="ARBA00022723"/>
    </source>
</evidence>
<dbReference type="SMART" id="SM00132">
    <property type="entry name" value="LIM"/>
    <property type="match status" value="2"/>
</dbReference>
<dbReference type="PROSITE" id="PS50023">
    <property type="entry name" value="LIM_DOMAIN_2"/>
    <property type="match status" value="1"/>
</dbReference>
<keyword evidence="3 5" id="KW-0862">Zinc</keyword>
<sequence length="622" mass="68630">MDPLSVTASIIGILAAAGKLYELLDSIISTTKDAPQVLTALARETHEVEAVVLSLQNVLKDLSVTPPHRTALIQLDQLIITLTDSVLAVDELKDAIAPFIAVGGQKIPFKVRLKWTRAEASCMRIVDRMQMQKTSILLMLNILQCSSDLEASQSQASLALTMEQLVQTNRELCRRLRNLEDRFDATSVVTEKFRGSNTLLQGDDETIRAVQPSTSKHVSILEAVKIHFAFDDDLQSSRVYQMTRSSVCDHSFVSSAVRTNAWSIFSGLSLADISIISVVALPLYSGDINNHEHYSFGDIERSQSRETTAVQKIWSNSPPLIEMQNPLLSSPSDQLITAGTSEQAQQFGERDISVEPQQTSIIVSPLPSALPSTEHAISSFRDEIELALSHSDWFHGNTPRRNDTPISAIVTDRRSKDSGSDHSSLGKTSSHRVDDNLEEDDSLEEDDVVYDCRGCGEVLKEGKAFELAGHRYHMNCFRCNTCGTLLDSDANLLLLGDGSLMCNNCTYSCNHCGNKIEDLAILTGDQAFCVNCFICRNCKRKIANLRYARTSQGIFCMTCHESFMARRRKKTKKPPVPAAPKEEKSLPALADQPPQHTTLTPNIGIRSDIYLEPTTTNGVGRG</sequence>
<protein>
    <recommendedName>
        <fullName evidence="7">LIM zinc-binding domain-containing protein</fullName>
    </recommendedName>
</protein>
<dbReference type="Gene3D" id="2.10.110.10">
    <property type="entry name" value="Cysteine Rich Protein"/>
    <property type="match status" value="2"/>
</dbReference>
<dbReference type="CDD" id="cd09395">
    <property type="entry name" value="LIM2_Rga"/>
    <property type="match status" value="1"/>
</dbReference>
<evidence type="ECO:0000313" key="8">
    <source>
        <dbReference type="EMBL" id="KAF2125096.1"/>
    </source>
</evidence>
<evidence type="ECO:0000256" key="4">
    <source>
        <dbReference type="ARBA" id="ARBA00023038"/>
    </source>
</evidence>
<dbReference type="OrthoDB" id="19923at2759"/>
<keyword evidence="1 5" id="KW-0479">Metal-binding</keyword>
<keyword evidence="9" id="KW-1185">Reference proteome</keyword>
<dbReference type="PANTHER" id="PTHR24205">
    <property type="entry name" value="FOUR AND A HALF LIM DOMAINS PROTEIN"/>
    <property type="match status" value="1"/>
</dbReference>
<dbReference type="InterPro" id="IPR001781">
    <property type="entry name" value="Znf_LIM"/>
</dbReference>
<keyword evidence="2" id="KW-0677">Repeat</keyword>
<accession>A0A6A6A0N5</accession>
<dbReference type="GO" id="GO:0046872">
    <property type="term" value="F:metal ion binding"/>
    <property type="evidence" value="ECO:0007669"/>
    <property type="project" value="UniProtKB-KW"/>
</dbReference>
<dbReference type="EMBL" id="ML977517">
    <property type="protein sequence ID" value="KAF2125096.1"/>
    <property type="molecule type" value="Genomic_DNA"/>
</dbReference>
<dbReference type="RefSeq" id="XP_033519489.1">
    <property type="nucleotide sequence ID" value="XM_033666934.1"/>
</dbReference>
<evidence type="ECO:0000256" key="3">
    <source>
        <dbReference type="ARBA" id="ARBA00022833"/>
    </source>
</evidence>
<evidence type="ECO:0000256" key="6">
    <source>
        <dbReference type="SAM" id="MobiDB-lite"/>
    </source>
</evidence>
<proteinExistence type="predicted"/>
<feature type="domain" description="LIM zinc-binding" evidence="7">
    <location>
        <begin position="450"/>
        <end position="512"/>
    </location>
</feature>
<dbReference type="FunFam" id="2.10.110.10:FF:000044">
    <property type="entry name" value="Rho GTPase activator Rga"/>
    <property type="match status" value="1"/>
</dbReference>
<dbReference type="Pfam" id="PF00412">
    <property type="entry name" value="LIM"/>
    <property type="match status" value="1"/>
</dbReference>
<dbReference type="PROSITE" id="PS00478">
    <property type="entry name" value="LIM_DOMAIN_1"/>
    <property type="match status" value="1"/>
</dbReference>
<evidence type="ECO:0000313" key="9">
    <source>
        <dbReference type="Proteomes" id="UP000799771"/>
    </source>
</evidence>
<dbReference type="Proteomes" id="UP000799771">
    <property type="component" value="Unassembled WGS sequence"/>
</dbReference>
<evidence type="ECO:0000256" key="5">
    <source>
        <dbReference type="PROSITE-ProRule" id="PRU00125"/>
    </source>
</evidence>
<feature type="region of interest" description="Disordered" evidence="6">
    <location>
        <begin position="568"/>
        <end position="606"/>
    </location>
</feature>
<dbReference type="GO" id="GO:0003712">
    <property type="term" value="F:transcription coregulator activity"/>
    <property type="evidence" value="ECO:0007669"/>
    <property type="project" value="TreeGrafter"/>
</dbReference>
<dbReference type="GeneID" id="54407366"/>
<organism evidence="8 9">
    <name type="scientific">Dothidotthia symphoricarpi CBS 119687</name>
    <dbReference type="NCBI Taxonomy" id="1392245"/>
    <lineage>
        <taxon>Eukaryota</taxon>
        <taxon>Fungi</taxon>
        <taxon>Dikarya</taxon>
        <taxon>Ascomycota</taxon>
        <taxon>Pezizomycotina</taxon>
        <taxon>Dothideomycetes</taxon>
        <taxon>Pleosporomycetidae</taxon>
        <taxon>Pleosporales</taxon>
        <taxon>Dothidotthiaceae</taxon>
        <taxon>Dothidotthia</taxon>
    </lineage>
</organism>
<dbReference type="AlphaFoldDB" id="A0A6A6A0N5"/>
<dbReference type="GO" id="GO:0030695">
    <property type="term" value="F:GTPase regulator activity"/>
    <property type="evidence" value="ECO:0007669"/>
    <property type="project" value="UniProtKB-ARBA"/>
</dbReference>
<feature type="region of interest" description="Disordered" evidence="6">
    <location>
        <begin position="393"/>
        <end position="442"/>
    </location>
</feature>
<reference evidence="8" key="1">
    <citation type="journal article" date="2020" name="Stud. Mycol.">
        <title>101 Dothideomycetes genomes: a test case for predicting lifestyles and emergence of pathogens.</title>
        <authorList>
            <person name="Haridas S."/>
            <person name="Albert R."/>
            <person name="Binder M."/>
            <person name="Bloem J."/>
            <person name="Labutti K."/>
            <person name="Salamov A."/>
            <person name="Andreopoulos B."/>
            <person name="Baker S."/>
            <person name="Barry K."/>
            <person name="Bills G."/>
            <person name="Bluhm B."/>
            <person name="Cannon C."/>
            <person name="Castanera R."/>
            <person name="Culley D."/>
            <person name="Daum C."/>
            <person name="Ezra D."/>
            <person name="Gonzalez J."/>
            <person name="Henrissat B."/>
            <person name="Kuo A."/>
            <person name="Liang C."/>
            <person name="Lipzen A."/>
            <person name="Lutzoni F."/>
            <person name="Magnuson J."/>
            <person name="Mondo S."/>
            <person name="Nolan M."/>
            <person name="Ohm R."/>
            <person name="Pangilinan J."/>
            <person name="Park H.-J."/>
            <person name="Ramirez L."/>
            <person name="Alfaro M."/>
            <person name="Sun H."/>
            <person name="Tritt A."/>
            <person name="Yoshinaga Y."/>
            <person name="Zwiers L.-H."/>
            <person name="Turgeon B."/>
            <person name="Goodwin S."/>
            <person name="Spatafora J."/>
            <person name="Crous P."/>
            <person name="Grigoriev I."/>
        </authorList>
    </citation>
    <scope>NUCLEOTIDE SEQUENCE</scope>
    <source>
        <strain evidence="8">CBS 119687</strain>
    </source>
</reference>
<gene>
    <name evidence="8" type="ORF">P153DRAFT_360706</name>
</gene>
<dbReference type="GO" id="GO:0005634">
    <property type="term" value="C:nucleus"/>
    <property type="evidence" value="ECO:0007669"/>
    <property type="project" value="TreeGrafter"/>
</dbReference>
<dbReference type="PANTHER" id="PTHR24205:SF4">
    <property type="entry name" value="PROTEIN ESPINAS"/>
    <property type="match status" value="1"/>
</dbReference>
<name>A0A6A6A0N5_9PLEO</name>
<evidence type="ECO:0000259" key="7">
    <source>
        <dbReference type="PROSITE" id="PS50023"/>
    </source>
</evidence>